<sequence length="560" mass="61123">MERTASGNNSVGKHEQIYEAEQDIALGKLDSQEEVPVEKLHRGLKSRQIGMIALGGAIGTGLIIGTGSALSKSGPAGTLLAYSLVGAVVYMVMCALGEMATMLPDQRGFTGYASRFVDPALGFATGWNYWFKYIIVVPNQLTAGALVIQYWNRNISVAVWISIFIVMILAINVLGVKVFGEVEFWMSTLKVVVICGLLILCVCLAAGAGPTGQAGGFKYWKNPGAFKQYLVGGNLGYFLAVWSTTVQATFAFLGTELVGVCVGEAQNPRRNVPKAIRRTFWRILIFYIGLVFLLGLIVPYNSPDLLGANKRSNSAAASPFVVAIKLSGIKILPDILNGCILLFVLSAANSDLYIASRTLYNLAADGKAPAILARTTKSGLPYVSLGVSSLFALLAYLNVSSSSQTVFKYFVQLVSVFGLLTWISILVSHIGFRRGLKAQNISPSSLPYTAPFQPYGTYIALFFSILITIFKGFDTMVHKFDYKNFITQYLGVPLYLMLILGYKVATRCKRVRASEIDFVSGTRDFASEYDEYIEKQAIEDAKPKVWYKVIWKYTGGALLG</sequence>
<dbReference type="PIRSF" id="PIRSF006060">
    <property type="entry name" value="AA_transporter"/>
    <property type="match status" value="1"/>
</dbReference>
<evidence type="ECO:0000256" key="1">
    <source>
        <dbReference type="ARBA" id="ARBA00004141"/>
    </source>
</evidence>
<dbReference type="InterPro" id="IPR004840">
    <property type="entry name" value="Amino_acid_permease_CS"/>
</dbReference>
<dbReference type="OrthoDB" id="3900342at2759"/>
<evidence type="ECO:0000256" key="2">
    <source>
        <dbReference type="ARBA" id="ARBA00022448"/>
    </source>
</evidence>
<keyword evidence="3 7" id="KW-0812">Transmembrane</keyword>
<evidence type="ECO:0000256" key="6">
    <source>
        <dbReference type="ARBA" id="ARBA00023136"/>
    </source>
</evidence>
<dbReference type="Proteomes" id="UP000193685">
    <property type="component" value="Unassembled WGS sequence"/>
</dbReference>
<dbReference type="PANTHER" id="PTHR43341">
    <property type="entry name" value="AMINO ACID PERMEASE"/>
    <property type="match status" value="1"/>
</dbReference>
<feature type="transmembrane region" description="Helical" evidence="7">
    <location>
        <begin position="191"/>
        <end position="215"/>
    </location>
</feature>
<dbReference type="RefSeq" id="XP_040723584.1">
    <property type="nucleotide sequence ID" value="XM_040869760.1"/>
</dbReference>
<evidence type="ECO:0000313" key="9">
    <source>
        <dbReference type="EMBL" id="ORY78952.1"/>
    </source>
</evidence>
<keyword evidence="6 7" id="KW-0472">Membrane</keyword>
<dbReference type="AlphaFoldDB" id="A0A1Y2F4Z8"/>
<dbReference type="Gene3D" id="1.20.1740.10">
    <property type="entry name" value="Amino acid/polyamine transporter I"/>
    <property type="match status" value="1"/>
</dbReference>
<comment type="subcellular location">
    <subcellularLocation>
        <location evidence="1">Membrane</location>
        <topology evidence="1">Multi-pass membrane protein</topology>
    </subcellularLocation>
</comment>
<accession>A0A1Y2F4Z8</accession>
<feature type="transmembrane region" description="Helical" evidence="7">
    <location>
        <begin position="379"/>
        <end position="397"/>
    </location>
</feature>
<feature type="transmembrane region" description="Helical" evidence="7">
    <location>
        <begin position="235"/>
        <end position="258"/>
    </location>
</feature>
<dbReference type="OMA" id="FWSVMVN"/>
<keyword evidence="5 7" id="KW-1133">Transmembrane helix</keyword>
<feature type="transmembrane region" description="Helical" evidence="7">
    <location>
        <begin position="49"/>
        <end position="70"/>
    </location>
</feature>
<feature type="transmembrane region" description="Helical" evidence="7">
    <location>
        <begin position="76"/>
        <end position="97"/>
    </location>
</feature>
<dbReference type="GO" id="GO:0016020">
    <property type="term" value="C:membrane"/>
    <property type="evidence" value="ECO:0007669"/>
    <property type="project" value="UniProtKB-SubCell"/>
</dbReference>
<evidence type="ECO:0000256" key="7">
    <source>
        <dbReference type="SAM" id="Phobius"/>
    </source>
</evidence>
<dbReference type="GeneID" id="63786359"/>
<keyword evidence="4" id="KW-0029">Amino-acid transport</keyword>
<reference evidence="9 10" key="1">
    <citation type="submission" date="2016-07" db="EMBL/GenBank/DDBJ databases">
        <title>Pervasive Adenine N6-methylation of Active Genes in Fungi.</title>
        <authorList>
            <consortium name="DOE Joint Genome Institute"/>
            <person name="Mondo S.J."/>
            <person name="Dannebaum R.O."/>
            <person name="Kuo R.C."/>
            <person name="Labutti K."/>
            <person name="Haridas S."/>
            <person name="Kuo A."/>
            <person name="Salamov A."/>
            <person name="Ahrendt S.R."/>
            <person name="Lipzen A."/>
            <person name="Sullivan W."/>
            <person name="Andreopoulos W.B."/>
            <person name="Clum A."/>
            <person name="Lindquist E."/>
            <person name="Daum C."/>
            <person name="Ramamoorthy G.K."/>
            <person name="Gryganskyi A."/>
            <person name="Culley D."/>
            <person name="Magnuson J.K."/>
            <person name="James T.Y."/>
            <person name="O'Malley M.A."/>
            <person name="Stajich J.E."/>
            <person name="Spatafora J.W."/>
            <person name="Visel A."/>
            <person name="Grigoriev I.V."/>
        </authorList>
    </citation>
    <scope>NUCLEOTIDE SEQUENCE [LARGE SCALE GENOMIC DNA]</scope>
    <source>
        <strain evidence="9 10">12-1054</strain>
    </source>
</reference>
<dbReference type="EMBL" id="MCFI01000016">
    <property type="protein sequence ID" value="ORY78952.1"/>
    <property type="molecule type" value="Genomic_DNA"/>
</dbReference>
<feature type="transmembrane region" description="Helical" evidence="7">
    <location>
        <begin position="409"/>
        <end position="432"/>
    </location>
</feature>
<dbReference type="FunFam" id="1.20.1740.10:FF:000006">
    <property type="entry name" value="General amino acid permease"/>
    <property type="match status" value="1"/>
</dbReference>
<dbReference type="STRING" id="56484.A0A1Y2F4Z8"/>
<feature type="transmembrane region" description="Helical" evidence="7">
    <location>
        <begin position="279"/>
        <end position="300"/>
    </location>
</feature>
<evidence type="ECO:0000256" key="3">
    <source>
        <dbReference type="ARBA" id="ARBA00022692"/>
    </source>
</evidence>
<dbReference type="Pfam" id="PF00324">
    <property type="entry name" value="AA_permease"/>
    <property type="match status" value="1"/>
</dbReference>
<dbReference type="PANTHER" id="PTHR43341:SF9">
    <property type="entry name" value="DICARBOXYLIC AMINO ACID PERMEASE"/>
    <property type="match status" value="1"/>
</dbReference>
<proteinExistence type="predicted"/>
<feature type="transmembrane region" description="Helical" evidence="7">
    <location>
        <begin position="335"/>
        <end position="354"/>
    </location>
</feature>
<feature type="domain" description="Amino acid permease/ SLC12A" evidence="8">
    <location>
        <begin position="49"/>
        <end position="511"/>
    </location>
</feature>
<gene>
    <name evidence="9" type="ORF">BCR37DRAFT_381817</name>
</gene>
<name>A0A1Y2F4Z8_PROLT</name>
<feature type="transmembrane region" description="Helical" evidence="7">
    <location>
        <begin position="452"/>
        <end position="473"/>
    </location>
</feature>
<dbReference type="InterPro" id="IPR050524">
    <property type="entry name" value="APC_YAT"/>
</dbReference>
<evidence type="ECO:0000259" key="8">
    <source>
        <dbReference type="Pfam" id="PF00324"/>
    </source>
</evidence>
<feature type="transmembrane region" description="Helical" evidence="7">
    <location>
        <begin position="157"/>
        <end position="179"/>
    </location>
</feature>
<feature type="transmembrane region" description="Helical" evidence="7">
    <location>
        <begin position="130"/>
        <end position="151"/>
    </location>
</feature>
<evidence type="ECO:0000256" key="5">
    <source>
        <dbReference type="ARBA" id="ARBA00022989"/>
    </source>
</evidence>
<organism evidence="9 10">
    <name type="scientific">Protomyces lactucae-debilis</name>
    <dbReference type="NCBI Taxonomy" id="2754530"/>
    <lineage>
        <taxon>Eukaryota</taxon>
        <taxon>Fungi</taxon>
        <taxon>Dikarya</taxon>
        <taxon>Ascomycota</taxon>
        <taxon>Taphrinomycotina</taxon>
        <taxon>Taphrinomycetes</taxon>
        <taxon>Taphrinales</taxon>
        <taxon>Protomycetaceae</taxon>
        <taxon>Protomyces</taxon>
    </lineage>
</organism>
<evidence type="ECO:0000313" key="10">
    <source>
        <dbReference type="Proteomes" id="UP000193685"/>
    </source>
</evidence>
<comment type="caution">
    <text evidence="9">The sequence shown here is derived from an EMBL/GenBank/DDBJ whole genome shotgun (WGS) entry which is preliminary data.</text>
</comment>
<feature type="transmembrane region" description="Helical" evidence="7">
    <location>
        <begin position="485"/>
        <end position="505"/>
    </location>
</feature>
<evidence type="ECO:0000256" key="4">
    <source>
        <dbReference type="ARBA" id="ARBA00022970"/>
    </source>
</evidence>
<keyword evidence="10" id="KW-1185">Reference proteome</keyword>
<dbReference type="GO" id="GO:0015171">
    <property type="term" value="F:amino acid transmembrane transporter activity"/>
    <property type="evidence" value="ECO:0007669"/>
    <property type="project" value="TreeGrafter"/>
</dbReference>
<keyword evidence="2" id="KW-0813">Transport</keyword>
<protein>
    <submittedName>
        <fullName evidence="9">Amino acid permease Dip5</fullName>
    </submittedName>
</protein>
<dbReference type="PROSITE" id="PS00218">
    <property type="entry name" value="AMINO_ACID_PERMEASE_1"/>
    <property type="match status" value="1"/>
</dbReference>
<dbReference type="InterPro" id="IPR004841">
    <property type="entry name" value="AA-permease/SLC12A_dom"/>
</dbReference>